<reference evidence="2" key="1">
    <citation type="submission" date="2022-06" db="EMBL/GenBank/DDBJ databases">
        <title>Dynamics of rice microbiomes reveals core vertical transmitted seed endophytes.</title>
        <authorList>
            <person name="Liao K."/>
            <person name="Zhang X."/>
        </authorList>
    </citation>
    <scope>NUCLEOTIDE SEQUENCE</scope>
    <source>
        <strain evidence="2">JT1-17</strain>
    </source>
</reference>
<feature type="region of interest" description="Disordered" evidence="1">
    <location>
        <begin position="517"/>
        <end position="540"/>
    </location>
</feature>
<dbReference type="Proteomes" id="UP001208888">
    <property type="component" value="Unassembled WGS sequence"/>
</dbReference>
<organism evidence="2 3">
    <name type="scientific">Pantoea ananas</name>
    <name type="common">Erwinia uredovora</name>
    <dbReference type="NCBI Taxonomy" id="553"/>
    <lineage>
        <taxon>Bacteria</taxon>
        <taxon>Pseudomonadati</taxon>
        <taxon>Pseudomonadota</taxon>
        <taxon>Gammaproteobacteria</taxon>
        <taxon>Enterobacterales</taxon>
        <taxon>Erwiniaceae</taxon>
        <taxon>Pantoea</taxon>
    </lineage>
</organism>
<proteinExistence type="predicted"/>
<dbReference type="NCBIfam" id="NF033889">
    <property type="entry name" value="termin_lrg_T7"/>
    <property type="match status" value="1"/>
</dbReference>
<evidence type="ECO:0000313" key="2">
    <source>
        <dbReference type="EMBL" id="MCW0343435.1"/>
    </source>
</evidence>
<evidence type="ECO:0000313" key="3">
    <source>
        <dbReference type="Proteomes" id="UP001208888"/>
    </source>
</evidence>
<feature type="compositionally biased region" description="Basic and acidic residues" evidence="1">
    <location>
        <begin position="517"/>
        <end position="528"/>
    </location>
</feature>
<comment type="caution">
    <text evidence="2">The sequence shown here is derived from an EMBL/GenBank/DDBJ whole genome shotgun (WGS) entry which is preliminary data.</text>
</comment>
<evidence type="ECO:0000256" key="1">
    <source>
        <dbReference type="SAM" id="MobiDB-lite"/>
    </source>
</evidence>
<dbReference type="AlphaFoldDB" id="A0AAJ1CXU3"/>
<dbReference type="EMBL" id="JANFVX010000004">
    <property type="protein sequence ID" value="MCW0343435.1"/>
    <property type="molecule type" value="Genomic_DNA"/>
</dbReference>
<gene>
    <name evidence="2" type="ORF">NB703_001528</name>
</gene>
<dbReference type="InterPro" id="IPR047987">
    <property type="entry name" value="Gp19-like_virus"/>
</dbReference>
<accession>A0AAJ1CXU3</accession>
<name>A0AAJ1CXU3_PANAN</name>
<sequence>MSGKVGFGAFYLMWAQRMNWTVPGIHWIVINWLESRGDLAVLRCFRGFGKSTIIDVYFAWRIYKKSNWRLLLQSEADSTALKNSRDTQNILRNHPLTRGLLEDTGTVESWWTHEGKDSDPRNPQFLAKGVLSNVTGSRADEIVNDDVEVPRNITTPELREKLRYRLEEQTHIAVPGAKKLFIGTPHAFDSLYDDEESKGADCLTIPLFNKDFRIDEPKGRNTFGVPFEPVYVFSGIGKGASLLRPDIDYRYSNGIITFVTAPKSVIDCYGESAWPERFNDAELLKRRQQTRTLNGWDSQYLLRSRPVHNLRLDPDRIREYNCEIVFRRANNVTTAYLGSVQLTGGSCYWDVSTGKRKSDASAVSLILQDTRGHYYWHVCEGLEGDLAEFDDSGQICGGQVWQLRSLVISFSIPRVTVEVNGPGSFAGKLLRQALKGLTCAVVEITVTTNKQQRILDGLEGPLTSGILWAHTRVLDGPLYEQMREFNPMLTTQEDDYLDSGSGAIIEQPVKIGHVQHENPARGHGETWRQTHGTYEIETEY</sequence>
<dbReference type="InterPro" id="IPR027417">
    <property type="entry name" value="P-loop_NTPase"/>
</dbReference>
<dbReference type="RefSeq" id="WP_264271974.1">
    <property type="nucleotide sequence ID" value="NZ_JANFVX010000004.1"/>
</dbReference>
<protein>
    <submittedName>
        <fullName evidence="2">Uncharacterized protein</fullName>
    </submittedName>
</protein>
<dbReference type="Gene3D" id="3.40.50.300">
    <property type="entry name" value="P-loop containing nucleotide triphosphate hydrolases"/>
    <property type="match status" value="1"/>
</dbReference>